<evidence type="ECO:0000313" key="1">
    <source>
        <dbReference type="EMBL" id="MPC46387.1"/>
    </source>
</evidence>
<comment type="caution">
    <text evidence="1">The sequence shown here is derived from an EMBL/GenBank/DDBJ whole genome shotgun (WGS) entry which is preliminary data.</text>
</comment>
<dbReference type="Proteomes" id="UP000324222">
    <property type="component" value="Unassembled WGS sequence"/>
</dbReference>
<organism evidence="1 2">
    <name type="scientific">Portunus trituberculatus</name>
    <name type="common">Swimming crab</name>
    <name type="synonym">Neptunus trituberculatus</name>
    <dbReference type="NCBI Taxonomy" id="210409"/>
    <lineage>
        <taxon>Eukaryota</taxon>
        <taxon>Metazoa</taxon>
        <taxon>Ecdysozoa</taxon>
        <taxon>Arthropoda</taxon>
        <taxon>Crustacea</taxon>
        <taxon>Multicrustacea</taxon>
        <taxon>Malacostraca</taxon>
        <taxon>Eumalacostraca</taxon>
        <taxon>Eucarida</taxon>
        <taxon>Decapoda</taxon>
        <taxon>Pleocyemata</taxon>
        <taxon>Brachyura</taxon>
        <taxon>Eubrachyura</taxon>
        <taxon>Portunoidea</taxon>
        <taxon>Portunidae</taxon>
        <taxon>Portuninae</taxon>
        <taxon>Portunus</taxon>
    </lineage>
</organism>
<dbReference type="EMBL" id="VSRR010007180">
    <property type="protein sequence ID" value="MPC46387.1"/>
    <property type="molecule type" value="Genomic_DNA"/>
</dbReference>
<dbReference type="AlphaFoldDB" id="A0A5B7FM30"/>
<proteinExistence type="predicted"/>
<evidence type="ECO:0000313" key="2">
    <source>
        <dbReference type="Proteomes" id="UP000324222"/>
    </source>
</evidence>
<name>A0A5B7FM30_PORTR</name>
<sequence>MVQCRPATGGAAAVLFLQCGCCSSVVAVLLLQCRRDSVVVPASRLQQRRYGASAAVAAPLRHSSCCSAAQILPLVKWHRDAMANAVERHCSLFNTAMGGAGGVVVFLHYTAASPWLVFAVVNTCEQSLVTALSRCCGVPHQRPLQCCLNTVAAVMSHHHSSTAVPPFTVTAEVPLQHCHCAGVASSAVIVLRLWL</sequence>
<protein>
    <submittedName>
        <fullName evidence="1">Uncharacterized protein</fullName>
    </submittedName>
</protein>
<accession>A0A5B7FM30</accession>
<gene>
    <name evidence="1" type="ORF">E2C01_040108</name>
</gene>
<keyword evidence="2" id="KW-1185">Reference proteome</keyword>
<reference evidence="1 2" key="1">
    <citation type="submission" date="2019-05" db="EMBL/GenBank/DDBJ databases">
        <title>Another draft genome of Portunus trituberculatus and its Hox gene families provides insights of decapod evolution.</title>
        <authorList>
            <person name="Jeong J.-H."/>
            <person name="Song I."/>
            <person name="Kim S."/>
            <person name="Choi T."/>
            <person name="Kim D."/>
            <person name="Ryu S."/>
            <person name="Kim W."/>
        </authorList>
    </citation>
    <scope>NUCLEOTIDE SEQUENCE [LARGE SCALE GENOMIC DNA]</scope>
    <source>
        <tissue evidence="1">Muscle</tissue>
    </source>
</reference>